<accession>A0ABQ5SZF1</accession>
<dbReference type="InterPro" id="IPR002577">
    <property type="entry name" value="HTH_HxlR"/>
</dbReference>
<evidence type="ECO:0000313" key="5">
    <source>
        <dbReference type="EMBL" id="GLJ69567.1"/>
    </source>
</evidence>
<dbReference type="PROSITE" id="PS51118">
    <property type="entry name" value="HTH_HXLR"/>
    <property type="match status" value="1"/>
</dbReference>
<dbReference type="Pfam" id="PF01638">
    <property type="entry name" value="HxlR"/>
    <property type="match status" value="1"/>
</dbReference>
<feature type="domain" description="HTH hxlR-type" evidence="4">
    <location>
        <begin position="36"/>
        <end position="132"/>
    </location>
</feature>
<proteinExistence type="predicted"/>
<dbReference type="PANTHER" id="PTHR33204">
    <property type="entry name" value="TRANSCRIPTIONAL REGULATOR, MARR FAMILY"/>
    <property type="match status" value="1"/>
</dbReference>
<reference evidence="5" key="2">
    <citation type="submission" date="2023-01" db="EMBL/GenBank/DDBJ databases">
        <authorList>
            <person name="Sun Q."/>
            <person name="Evtushenko L."/>
        </authorList>
    </citation>
    <scope>NUCLEOTIDE SEQUENCE</scope>
    <source>
        <strain evidence="5">VKM Ac-1246</strain>
    </source>
</reference>
<evidence type="ECO:0000256" key="3">
    <source>
        <dbReference type="ARBA" id="ARBA00023163"/>
    </source>
</evidence>
<keyword evidence="1" id="KW-0805">Transcription regulation</keyword>
<dbReference type="PANTHER" id="PTHR33204:SF39">
    <property type="entry name" value="TRANSCRIPTIONAL REGULATORY PROTEIN"/>
    <property type="match status" value="1"/>
</dbReference>
<keyword evidence="6" id="KW-1185">Reference proteome</keyword>
<evidence type="ECO:0000256" key="2">
    <source>
        <dbReference type="ARBA" id="ARBA00023125"/>
    </source>
</evidence>
<name>A0ABQ5SZF1_9ACTN</name>
<keyword evidence="2" id="KW-0238">DNA-binding</keyword>
<dbReference type="InterPro" id="IPR036388">
    <property type="entry name" value="WH-like_DNA-bd_sf"/>
</dbReference>
<gene>
    <name evidence="5" type="ORF">GCM10017579_36030</name>
</gene>
<dbReference type="EMBL" id="BSEL01000007">
    <property type="protein sequence ID" value="GLJ69567.1"/>
    <property type="molecule type" value="Genomic_DNA"/>
</dbReference>
<evidence type="ECO:0000259" key="4">
    <source>
        <dbReference type="PROSITE" id="PS51118"/>
    </source>
</evidence>
<protein>
    <submittedName>
        <fullName evidence="5">HxlR family transcriptional regulator</fullName>
    </submittedName>
</protein>
<evidence type="ECO:0000256" key="1">
    <source>
        <dbReference type="ARBA" id="ARBA00023015"/>
    </source>
</evidence>
<organism evidence="5 6">
    <name type="scientific">Nocardioides luteus</name>
    <dbReference type="NCBI Taxonomy" id="1844"/>
    <lineage>
        <taxon>Bacteria</taxon>
        <taxon>Bacillati</taxon>
        <taxon>Actinomycetota</taxon>
        <taxon>Actinomycetes</taxon>
        <taxon>Propionibacteriales</taxon>
        <taxon>Nocardioidaceae</taxon>
        <taxon>Nocardioides</taxon>
    </lineage>
</organism>
<reference evidence="5" key="1">
    <citation type="journal article" date="2014" name="Int. J. Syst. Evol. Microbiol.">
        <title>Complete genome of a new Firmicutes species belonging to the dominant human colonic microbiota ('Ruminococcus bicirculans') reveals two chromosomes and a selective capacity to utilize plant glucans.</title>
        <authorList>
            <consortium name="NISC Comparative Sequencing Program"/>
            <person name="Wegmann U."/>
            <person name="Louis P."/>
            <person name="Goesmann A."/>
            <person name="Henrissat B."/>
            <person name="Duncan S.H."/>
            <person name="Flint H.J."/>
        </authorList>
    </citation>
    <scope>NUCLEOTIDE SEQUENCE</scope>
    <source>
        <strain evidence="5">VKM Ac-1246</strain>
    </source>
</reference>
<sequence>MSDGNTDVPQRPTHIVGMAREAGLPEQVPAEEYEACPVTRTLQMLGDKWTLLVVTMLAQRPHRYNELRRRVDGISQRMLTRTLRTLEEEGIVTRTVFPTVPPGVEYALSERGQELLVPLGGLADWVVRGTAA</sequence>
<comment type="caution">
    <text evidence="5">The sequence shown here is derived from an EMBL/GenBank/DDBJ whole genome shotgun (WGS) entry which is preliminary data.</text>
</comment>
<dbReference type="RefSeq" id="WP_189116700.1">
    <property type="nucleotide sequence ID" value="NZ_BMRK01000001.1"/>
</dbReference>
<evidence type="ECO:0000313" key="6">
    <source>
        <dbReference type="Proteomes" id="UP001142292"/>
    </source>
</evidence>
<keyword evidence="3" id="KW-0804">Transcription</keyword>
<dbReference type="Proteomes" id="UP001142292">
    <property type="component" value="Unassembled WGS sequence"/>
</dbReference>
<dbReference type="SUPFAM" id="SSF46785">
    <property type="entry name" value="Winged helix' DNA-binding domain"/>
    <property type="match status" value="1"/>
</dbReference>
<dbReference type="Gene3D" id="1.10.10.10">
    <property type="entry name" value="Winged helix-like DNA-binding domain superfamily/Winged helix DNA-binding domain"/>
    <property type="match status" value="1"/>
</dbReference>
<dbReference type="InterPro" id="IPR036390">
    <property type="entry name" value="WH_DNA-bd_sf"/>
</dbReference>